<keyword evidence="4" id="KW-0472">Membrane</keyword>
<proteinExistence type="predicted"/>
<dbReference type="InterPro" id="IPR012340">
    <property type="entry name" value="NA-bd_OB-fold"/>
</dbReference>
<keyword evidence="3" id="KW-0201">Cytochrome c-type biogenesis</keyword>
<dbReference type="GO" id="GO:0017004">
    <property type="term" value="P:cytochrome complex assembly"/>
    <property type="evidence" value="ECO:0007669"/>
    <property type="project" value="UniProtKB-KW"/>
</dbReference>
<dbReference type="GO" id="GO:0020037">
    <property type="term" value="F:heme binding"/>
    <property type="evidence" value="ECO:0007669"/>
    <property type="project" value="InterPro"/>
</dbReference>
<evidence type="ECO:0000256" key="2">
    <source>
        <dbReference type="ARBA" id="ARBA00022617"/>
    </source>
</evidence>
<keyword evidence="6" id="KW-1185">Reference proteome</keyword>
<keyword evidence="2" id="KW-0479">Metal-binding</keyword>
<evidence type="ECO:0000313" key="5">
    <source>
        <dbReference type="EMBL" id="QEC66176.1"/>
    </source>
</evidence>
<evidence type="ECO:0000256" key="3">
    <source>
        <dbReference type="ARBA" id="ARBA00022748"/>
    </source>
</evidence>
<dbReference type="Pfam" id="PF03100">
    <property type="entry name" value="CcmE"/>
    <property type="match status" value="1"/>
</dbReference>
<dbReference type="AlphaFoldDB" id="A0A5B8V6A2"/>
<dbReference type="InterPro" id="IPR004329">
    <property type="entry name" value="CcmE"/>
</dbReference>
<dbReference type="EMBL" id="CP042435">
    <property type="protein sequence ID" value="QEC66176.1"/>
    <property type="molecule type" value="Genomic_DNA"/>
</dbReference>
<gene>
    <name evidence="5" type="ORF">FRZ67_02215</name>
</gene>
<evidence type="ECO:0000256" key="1">
    <source>
        <dbReference type="ARBA" id="ARBA00004370"/>
    </source>
</evidence>
<keyword evidence="2" id="KW-0349">Heme</keyword>
<comment type="subcellular location">
    <subcellularLocation>
        <location evidence="1">Membrane</location>
    </subcellularLocation>
</comment>
<dbReference type="GO" id="GO:0017003">
    <property type="term" value="P:protein-heme linkage"/>
    <property type="evidence" value="ECO:0007669"/>
    <property type="project" value="InterPro"/>
</dbReference>
<protein>
    <submittedName>
        <fullName evidence="5">Cytochrome c maturation protein CcmE</fullName>
    </submittedName>
</protein>
<dbReference type="Gene3D" id="2.40.50.140">
    <property type="entry name" value="Nucleic acid-binding proteins"/>
    <property type="match status" value="1"/>
</dbReference>
<dbReference type="OrthoDB" id="1524250at2"/>
<dbReference type="KEGG" id="pgin:FRZ67_02215"/>
<evidence type="ECO:0000256" key="4">
    <source>
        <dbReference type="ARBA" id="ARBA00023136"/>
    </source>
</evidence>
<dbReference type="InterPro" id="IPR036127">
    <property type="entry name" value="CcmE-like_sf"/>
</dbReference>
<sequence>MKKTHIIALVLIAISIAVLISFMGNVTTYDTIAAAKEKPGKAVTLVAKIDKTQPMDYDPVKNPNYLTFTAIDTMGNSIKVVYRNTKPTDMEKSERIVLKGSVKDGLFECKDILLKCPSKYKDDLNKAKENAGATSYNSADATKDAK</sequence>
<organism evidence="5 6">
    <name type="scientific">Panacibacter ginsenosidivorans</name>
    <dbReference type="NCBI Taxonomy" id="1813871"/>
    <lineage>
        <taxon>Bacteria</taxon>
        <taxon>Pseudomonadati</taxon>
        <taxon>Bacteroidota</taxon>
        <taxon>Chitinophagia</taxon>
        <taxon>Chitinophagales</taxon>
        <taxon>Chitinophagaceae</taxon>
        <taxon>Panacibacter</taxon>
    </lineage>
</organism>
<dbReference type="RefSeq" id="WP_147187976.1">
    <property type="nucleotide sequence ID" value="NZ_CP042435.1"/>
</dbReference>
<dbReference type="SUPFAM" id="SSF82093">
    <property type="entry name" value="Heme chaperone CcmE"/>
    <property type="match status" value="1"/>
</dbReference>
<keyword evidence="2" id="KW-0408">Iron</keyword>
<accession>A0A5B8V6A2</accession>
<evidence type="ECO:0000313" key="6">
    <source>
        <dbReference type="Proteomes" id="UP000321533"/>
    </source>
</evidence>
<dbReference type="GO" id="GO:0005886">
    <property type="term" value="C:plasma membrane"/>
    <property type="evidence" value="ECO:0007669"/>
    <property type="project" value="InterPro"/>
</dbReference>
<reference evidence="5 6" key="1">
    <citation type="journal article" date="2016" name="Int. J. Syst. Evol. Microbiol.">
        <title>Panacibacter ginsenosidivorans gen. nov., sp. nov., with ginsenoside converting activity isolated from soil of a ginseng field.</title>
        <authorList>
            <person name="Siddiqi M.Z."/>
            <person name="Muhammad Shafi S."/>
            <person name="Choi K.D."/>
            <person name="Im W.T."/>
        </authorList>
    </citation>
    <scope>NUCLEOTIDE SEQUENCE [LARGE SCALE GENOMIC DNA]</scope>
    <source>
        <strain evidence="5 6">Gsoil1550</strain>
    </source>
</reference>
<dbReference type="Proteomes" id="UP000321533">
    <property type="component" value="Chromosome"/>
</dbReference>
<name>A0A5B8V6A2_9BACT</name>